<dbReference type="OrthoDB" id="372104at2157"/>
<dbReference type="GO" id="GO:0003677">
    <property type="term" value="F:DNA binding"/>
    <property type="evidence" value="ECO:0007669"/>
    <property type="project" value="TreeGrafter"/>
</dbReference>
<proteinExistence type="predicted"/>
<dbReference type="PANTHER" id="PTHR47962">
    <property type="entry name" value="ATP-DEPENDENT HELICASE LHR-RELATED-RELATED"/>
    <property type="match status" value="1"/>
</dbReference>
<keyword evidence="1" id="KW-0547">Nucleotide-binding</keyword>
<evidence type="ECO:0000256" key="1">
    <source>
        <dbReference type="ARBA" id="ARBA00022741"/>
    </source>
</evidence>
<keyword evidence="5" id="KW-0347">Helicase</keyword>
<keyword evidence="2" id="KW-0067">ATP-binding</keyword>
<dbReference type="Pfam" id="PF00270">
    <property type="entry name" value="DEAD"/>
    <property type="match status" value="1"/>
</dbReference>
<keyword evidence="5" id="KW-0378">Hydrolase</keyword>
<accession>A0A483CR80</accession>
<evidence type="ECO:0000259" key="4">
    <source>
        <dbReference type="PROSITE" id="PS51194"/>
    </source>
</evidence>
<dbReference type="InterPro" id="IPR027417">
    <property type="entry name" value="P-loop_NTPase"/>
</dbReference>
<dbReference type="InterPro" id="IPR014001">
    <property type="entry name" value="Helicase_ATP-bd"/>
</dbReference>
<gene>
    <name evidence="5" type="ORF">CUJ86_00795</name>
</gene>
<feature type="domain" description="Helicase ATP-binding" evidence="3">
    <location>
        <begin position="33"/>
        <end position="210"/>
    </location>
</feature>
<dbReference type="EMBL" id="PGCL01000001">
    <property type="protein sequence ID" value="TAJ45318.1"/>
    <property type="molecule type" value="Genomic_DNA"/>
</dbReference>
<dbReference type="RefSeq" id="WP_130645664.1">
    <property type="nucleotide sequence ID" value="NZ_PGCL01000001.1"/>
</dbReference>
<protein>
    <submittedName>
        <fullName evidence="5">DEAD/DEAH box helicase</fullName>
    </submittedName>
</protein>
<organism evidence="5 6">
    <name type="scientific">Methanofollis fontis</name>
    <dbReference type="NCBI Taxonomy" id="2052832"/>
    <lineage>
        <taxon>Archaea</taxon>
        <taxon>Methanobacteriati</taxon>
        <taxon>Methanobacteriota</taxon>
        <taxon>Stenosarchaea group</taxon>
        <taxon>Methanomicrobia</taxon>
        <taxon>Methanomicrobiales</taxon>
        <taxon>Methanomicrobiaceae</taxon>
        <taxon>Methanofollis</taxon>
    </lineage>
</organism>
<dbReference type="AlphaFoldDB" id="A0A483CR80"/>
<evidence type="ECO:0000256" key="2">
    <source>
        <dbReference type="ARBA" id="ARBA00022840"/>
    </source>
</evidence>
<dbReference type="PANTHER" id="PTHR47962:SF5">
    <property type="entry name" value="ATP-DEPENDENT HELICASE LHR-RELATED"/>
    <property type="match status" value="1"/>
</dbReference>
<dbReference type="SUPFAM" id="SSF52540">
    <property type="entry name" value="P-loop containing nucleoside triphosphate hydrolases"/>
    <property type="match status" value="1"/>
</dbReference>
<evidence type="ECO:0000313" key="5">
    <source>
        <dbReference type="EMBL" id="TAJ45318.1"/>
    </source>
</evidence>
<dbReference type="InterPro" id="IPR011545">
    <property type="entry name" value="DEAD/DEAH_box_helicase_dom"/>
</dbReference>
<dbReference type="SMART" id="SM00490">
    <property type="entry name" value="HELICc"/>
    <property type="match status" value="1"/>
</dbReference>
<evidence type="ECO:0000259" key="3">
    <source>
        <dbReference type="PROSITE" id="PS51192"/>
    </source>
</evidence>
<dbReference type="InterPro" id="IPR052511">
    <property type="entry name" value="ATP-dep_Helicase"/>
</dbReference>
<dbReference type="SMART" id="SM00487">
    <property type="entry name" value="DEXDc"/>
    <property type="match status" value="1"/>
</dbReference>
<dbReference type="GO" id="GO:0140097">
    <property type="term" value="F:catalytic activity, acting on DNA"/>
    <property type="evidence" value="ECO:0007669"/>
    <property type="project" value="UniProtKB-ARBA"/>
</dbReference>
<feature type="domain" description="Helicase C-terminal" evidence="4">
    <location>
        <begin position="232"/>
        <end position="379"/>
    </location>
</feature>
<name>A0A483CR80_9EURY</name>
<sequence length="717" mass="75813">MNSLYASLHPTLQGVLAHRLGWDGLRPVQEETIRAAAEGGDLLVVAGTAGGKTEAALIPVLDAILKGGLAGVCCICISPLKALINDQEERISAICVPAGVTVGKWHGDVPKGERTWGEGDPPHILVTTPESLEVILQDHRLRGDLERLRYVVIDEVHAFAGDQRGVQMRCLCDRLDMIATRPLRRIGLSATIGNPGEVLDWLSGPGRKRRLVAVPPVPGKKRFSFAVSGREGRARAVANLVRGKHALVFVGSRSDAEGLCASMDGLVEHLTVHHSSLSPGVRQAAEESLAGPDPACVICTSTLELGIDIGGLDIVVQAGPPPSVSSFLQRLGRTGRRGGPAIMAFVLDNDLDLMVAVATVEAAMQREVEPLRPPSLPYTVFVQQLLLFLMGRRRVGRQVLLSSLLSLSPFSGFRREDCDAILAALIEDGYLVEDGGFLMLGPAAERGPARSGGRDLLSIFAAGGSWRALTPDGEEAGSLDGRFVAGGTGTVCTLGGRRWRIISLDPAHRIATVVGEGGRRRSSDRRPFWSGSGAPMSRSVAGSVGRILAAGCSPLPLAPPESAAIRGIAEEIGHPFAGDGFVVSERPEGVFVLSCHGGRFNRTLATVLGTELGDGPRIRSGDLWLLISGITGPHPALEVCDAIRRVKGWTPARIAGVLPLLDAEEWKFGTLLPPHLFSGMIRADVDGVDDFVTVLQACGIAGPGENISLPGPQPMSK</sequence>
<dbReference type="GO" id="GO:0016887">
    <property type="term" value="F:ATP hydrolysis activity"/>
    <property type="evidence" value="ECO:0007669"/>
    <property type="project" value="TreeGrafter"/>
</dbReference>
<dbReference type="GO" id="GO:0004386">
    <property type="term" value="F:helicase activity"/>
    <property type="evidence" value="ECO:0007669"/>
    <property type="project" value="UniProtKB-KW"/>
</dbReference>
<dbReference type="Proteomes" id="UP000292580">
    <property type="component" value="Unassembled WGS sequence"/>
</dbReference>
<dbReference type="InterPro" id="IPR001650">
    <property type="entry name" value="Helicase_C-like"/>
</dbReference>
<comment type="caution">
    <text evidence="5">The sequence shown here is derived from an EMBL/GenBank/DDBJ whole genome shotgun (WGS) entry which is preliminary data.</text>
</comment>
<dbReference type="GO" id="GO:0005524">
    <property type="term" value="F:ATP binding"/>
    <property type="evidence" value="ECO:0007669"/>
    <property type="project" value="UniProtKB-KW"/>
</dbReference>
<reference evidence="5 6" key="1">
    <citation type="submission" date="2017-11" db="EMBL/GenBank/DDBJ databases">
        <title>Isolation and Characterization of Methanofollis Species from Methane Seep Offshore SW Taiwan.</title>
        <authorList>
            <person name="Teng N.-H."/>
            <person name="Lai M.-C."/>
            <person name="Chen S.-C."/>
        </authorList>
    </citation>
    <scope>NUCLEOTIDE SEQUENCE [LARGE SCALE GENOMIC DNA]</scope>
    <source>
        <strain evidence="5 6">FWC-SCC2</strain>
    </source>
</reference>
<keyword evidence="6" id="KW-1185">Reference proteome</keyword>
<dbReference type="PROSITE" id="PS51192">
    <property type="entry name" value="HELICASE_ATP_BIND_1"/>
    <property type="match status" value="1"/>
</dbReference>
<evidence type="ECO:0000313" key="6">
    <source>
        <dbReference type="Proteomes" id="UP000292580"/>
    </source>
</evidence>
<dbReference type="Pfam" id="PF00271">
    <property type="entry name" value="Helicase_C"/>
    <property type="match status" value="1"/>
</dbReference>
<dbReference type="PROSITE" id="PS51194">
    <property type="entry name" value="HELICASE_CTER"/>
    <property type="match status" value="1"/>
</dbReference>
<dbReference type="Gene3D" id="3.40.50.300">
    <property type="entry name" value="P-loop containing nucleotide triphosphate hydrolases"/>
    <property type="match status" value="2"/>
</dbReference>